<evidence type="ECO:0000259" key="3">
    <source>
        <dbReference type="PROSITE" id="PS51782"/>
    </source>
</evidence>
<dbReference type="InterPro" id="IPR018392">
    <property type="entry name" value="LysM"/>
</dbReference>
<accession>A0A0F7PUY6</accession>
<feature type="region of interest" description="Disordered" evidence="1">
    <location>
        <begin position="78"/>
        <end position="104"/>
    </location>
</feature>
<feature type="transmembrane region" description="Helical" evidence="2">
    <location>
        <begin position="24"/>
        <end position="45"/>
    </location>
</feature>
<keyword evidence="2" id="KW-1133">Transmembrane helix</keyword>
<dbReference type="CDD" id="cd00118">
    <property type="entry name" value="LysM"/>
    <property type="match status" value="1"/>
</dbReference>
<dbReference type="AlphaFoldDB" id="A0A0F7PUY6"/>
<feature type="domain" description="LysM" evidence="3">
    <location>
        <begin position="111"/>
        <end position="154"/>
    </location>
</feature>
<dbReference type="PATRIC" id="fig|1194971.3.peg.1205"/>
<evidence type="ECO:0000256" key="2">
    <source>
        <dbReference type="SAM" id="Phobius"/>
    </source>
</evidence>
<evidence type="ECO:0000313" key="5">
    <source>
        <dbReference type="Proteomes" id="UP000035027"/>
    </source>
</evidence>
<evidence type="ECO:0000256" key="1">
    <source>
        <dbReference type="SAM" id="MobiDB-lite"/>
    </source>
</evidence>
<gene>
    <name evidence="4" type="ORF">LsR_01203</name>
</gene>
<evidence type="ECO:0000313" key="4">
    <source>
        <dbReference type="EMBL" id="AKI04748.1"/>
    </source>
</evidence>
<protein>
    <submittedName>
        <fullName evidence="4">Membrane protein</fullName>
    </submittedName>
</protein>
<name>A0A0F7PUY6_9LACO</name>
<dbReference type="PANTHER" id="PTHR33734:SF22">
    <property type="entry name" value="MEMBRANE-BOUND LYTIC MUREIN TRANSGLYCOSYLASE D"/>
    <property type="match status" value="1"/>
</dbReference>
<dbReference type="EMBL" id="CP011403">
    <property type="protein sequence ID" value="AKI04748.1"/>
    <property type="molecule type" value="Genomic_DNA"/>
</dbReference>
<dbReference type="SUPFAM" id="SSF54106">
    <property type="entry name" value="LysM domain"/>
    <property type="match status" value="1"/>
</dbReference>
<feature type="compositionally biased region" description="Basic and acidic residues" evidence="1">
    <location>
        <begin position="78"/>
        <end position="91"/>
    </location>
</feature>
<keyword evidence="2" id="KW-0472">Membrane</keyword>
<keyword evidence="2" id="KW-0812">Transmembrane</keyword>
<dbReference type="SMART" id="SM00257">
    <property type="entry name" value="LysM"/>
    <property type="match status" value="1"/>
</dbReference>
<dbReference type="Proteomes" id="UP000035027">
    <property type="component" value="Chromosome"/>
</dbReference>
<organism evidence="4 5">
    <name type="scientific">Ligilactobacillus salivarius str. Ren</name>
    <dbReference type="NCBI Taxonomy" id="1194971"/>
    <lineage>
        <taxon>Bacteria</taxon>
        <taxon>Bacillati</taxon>
        <taxon>Bacillota</taxon>
        <taxon>Bacilli</taxon>
        <taxon>Lactobacillales</taxon>
        <taxon>Lactobacillaceae</taxon>
        <taxon>Ligilactobacillus</taxon>
    </lineage>
</organism>
<dbReference type="Gene3D" id="3.10.350.10">
    <property type="entry name" value="LysM domain"/>
    <property type="match status" value="1"/>
</dbReference>
<dbReference type="GO" id="GO:0008932">
    <property type="term" value="F:lytic endotransglycosylase activity"/>
    <property type="evidence" value="ECO:0007669"/>
    <property type="project" value="TreeGrafter"/>
</dbReference>
<dbReference type="Pfam" id="PF01476">
    <property type="entry name" value="LysM"/>
    <property type="match status" value="1"/>
</dbReference>
<sequence length="160" mass="18201">MLINLINFLEVKILKKRHRKKRRWIAYSIISVILIAILLVMVTPVKGIIVERAMPTAAMQKAEYESNKKVAREKYGVKVTKKESEPKKNNEEASFETDTMSSSSSKKSKYITYTVKAGDNLTMLAEEYNTTIEEIMQINGLTQRTVSTGTTLKIPKNSVR</sequence>
<reference evidence="4 5" key="1">
    <citation type="submission" date="2015-05" db="EMBL/GenBank/DDBJ databases">
        <title>Complete genome sequence of Lactobacillus salivarius Ren, a probiotic strain with antitumor activity.</title>
        <authorList>
            <person name="Sun E."/>
            <person name="Zhao L."/>
            <person name="Liu S."/>
            <person name="Zhang M."/>
            <person name="Guo H."/>
            <person name="Ren F."/>
        </authorList>
    </citation>
    <scope>NUCLEOTIDE SEQUENCE [LARGE SCALE GENOMIC DNA]</scope>
    <source>
        <strain evidence="4 5">Ren</strain>
    </source>
</reference>
<dbReference type="PROSITE" id="PS51782">
    <property type="entry name" value="LYSM"/>
    <property type="match status" value="1"/>
</dbReference>
<dbReference type="InterPro" id="IPR036779">
    <property type="entry name" value="LysM_dom_sf"/>
</dbReference>
<dbReference type="PANTHER" id="PTHR33734">
    <property type="entry name" value="LYSM DOMAIN-CONTAINING GPI-ANCHORED PROTEIN 2"/>
    <property type="match status" value="1"/>
</dbReference>
<proteinExistence type="predicted"/>